<comment type="similarity">
    <text evidence="1 4">Belongs to the aldehyde dehydrogenase family.</text>
</comment>
<feature type="active site" evidence="3">
    <location>
        <position position="228"/>
    </location>
</feature>
<proteinExistence type="inferred from homology"/>
<dbReference type="InterPro" id="IPR029510">
    <property type="entry name" value="Ald_DH_CS_GLU"/>
</dbReference>
<sequence>MVNKELPVLNPATGEVFATVATSAAEDVTRAVRAATLAAPAWRELGEDSRRDRLRACEKALDAHIPELAELLTREQGKPLADASAEVTLAAEWFGHTAALRVPSESLVAEPAAEIDLSRPPYGTVAAIAPSNYPVLLAVTKIAPALLAGNTVVLKPSPVTPLSSLRMVELLANVLPADVLGIVIGAGDVGQALVGDPAVQVVSFTGSIHTGRLIARSVAGDFKKVILELGGNDACIVLPGTDISRIAPGIFRRAMVNSGQFCAAIKRVYVHQADYGDLVDALASEARRAVVGDGDAPVTDLGPLAEHAQLERVSGLVTAARQAGGRAVTGGAKLDRPGYFYPPTVMDRLPPGTEVEVTEQFGPVLPVLAYTDVDVAIRRANDTEYGLGGSVWGDEAEAAAVAASLDCGTAWVNTHGDLRSNVPFGGFRSSGIGVEYGYYGLLEYTRMRVRSLAR</sequence>
<evidence type="ECO:0000313" key="7">
    <source>
        <dbReference type="Proteomes" id="UP000295680"/>
    </source>
</evidence>
<dbReference type="CDD" id="cd07106">
    <property type="entry name" value="ALDH_AldA-AAD23400"/>
    <property type="match status" value="1"/>
</dbReference>
<dbReference type="Pfam" id="PF00171">
    <property type="entry name" value="Aldedh"/>
    <property type="match status" value="1"/>
</dbReference>
<dbReference type="InterPro" id="IPR044086">
    <property type="entry name" value="LUC3-like"/>
</dbReference>
<reference evidence="6 7" key="1">
    <citation type="submission" date="2019-03" db="EMBL/GenBank/DDBJ databases">
        <title>Genomic Encyclopedia of Type Strains, Phase IV (KMG-IV): sequencing the most valuable type-strain genomes for metagenomic binning, comparative biology and taxonomic classification.</title>
        <authorList>
            <person name="Goeker M."/>
        </authorList>
    </citation>
    <scope>NUCLEOTIDE SEQUENCE [LARGE SCALE GENOMIC DNA]</scope>
    <source>
        <strain evidence="6 7">DSM 45934</strain>
    </source>
</reference>
<dbReference type="RefSeq" id="WP_207925944.1">
    <property type="nucleotide sequence ID" value="NZ_SLWS01000002.1"/>
</dbReference>
<dbReference type="GO" id="GO:0016620">
    <property type="term" value="F:oxidoreductase activity, acting on the aldehyde or oxo group of donors, NAD or NADP as acceptor"/>
    <property type="evidence" value="ECO:0007669"/>
    <property type="project" value="InterPro"/>
</dbReference>
<dbReference type="InterPro" id="IPR016163">
    <property type="entry name" value="Ald_DH_C"/>
</dbReference>
<dbReference type="SUPFAM" id="SSF53720">
    <property type="entry name" value="ALDH-like"/>
    <property type="match status" value="1"/>
</dbReference>
<gene>
    <name evidence="6" type="ORF">EV192_10228</name>
</gene>
<evidence type="ECO:0000256" key="4">
    <source>
        <dbReference type="RuleBase" id="RU003345"/>
    </source>
</evidence>
<dbReference type="PROSITE" id="PS00687">
    <property type="entry name" value="ALDEHYDE_DEHYDR_GLU"/>
    <property type="match status" value="1"/>
</dbReference>
<evidence type="ECO:0000256" key="3">
    <source>
        <dbReference type="PROSITE-ProRule" id="PRU10007"/>
    </source>
</evidence>
<keyword evidence="2 4" id="KW-0560">Oxidoreductase</keyword>
<organism evidence="6 7">
    <name type="scientific">Actinocrispum wychmicini</name>
    <dbReference type="NCBI Taxonomy" id="1213861"/>
    <lineage>
        <taxon>Bacteria</taxon>
        <taxon>Bacillati</taxon>
        <taxon>Actinomycetota</taxon>
        <taxon>Actinomycetes</taxon>
        <taxon>Pseudonocardiales</taxon>
        <taxon>Pseudonocardiaceae</taxon>
        <taxon>Actinocrispum</taxon>
    </lineage>
</organism>
<keyword evidence="7" id="KW-1185">Reference proteome</keyword>
<dbReference type="InterPro" id="IPR016162">
    <property type="entry name" value="Ald_DH_N"/>
</dbReference>
<dbReference type="EMBL" id="SLWS01000002">
    <property type="protein sequence ID" value="TCO61891.1"/>
    <property type="molecule type" value="Genomic_DNA"/>
</dbReference>
<dbReference type="Proteomes" id="UP000295680">
    <property type="component" value="Unassembled WGS sequence"/>
</dbReference>
<dbReference type="AlphaFoldDB" id="A0A4R2JP18"/>
<evidence type="ECO:0000259" key="5">
    <source>
        <dbReference type="Pfam" id="PF00171"/>
    </source>
</evidence>
<evidence type="ECO:0000256" key="2">
    <source>
        <dbReference type="ARBA" id="ARBA00023002"/>
    </source>
</evidence>
<evidence type="ECO:0000313" key="6">
    <source>
        <dbReference type="EMBL" id="TCO61891.1"/>
    </source>
</evidence>
<accession>A0A4R2JP18</accession>
<dbReference type="InterPro" id="IPR016161">
    <property type="entry name" value="Ald_DH/histidinol_DH"/>
</dbReference>
<dbReference type="InterPro" id="IPR015590">
    <property type="entry name" value="Aldehyde_DH_dom"/>
</dbReference>
<name>A0A4R2JP18_9PSEU</name>
<comment type="caution">
    <text evidence="6">The sequence shown here is derived from an EMBL/GenBank/DDBJ whole genome shotgun (WGS) entry which is preliminary data.</text>
</comment>
<dbReference type="FunFam" id="3.40.605.10:FF:000007">
    <property type="entry name" value="NAD/NADP-dependent betaine aldehyde dehydrogenase"/>
    <property type="match status" value="1"/>
</dbReference>
<protein>
    <submittedName>
        <fullName evidence="6">Acyl-CoA reductase-like NAD-dependent aldehyde dehydrogenase</fullName>
    </submittedName>
</protein>
<feature type="domain" description="Aldehyde dehydrogenase" evidence="5">
    <location>
        <begin position="4"/>
        <end position="448"/>
    </location>
</feature>
<dbReference type="PANTHER" id="PTHR11699">
    <property type="entry name" value="ALDEHYDE DEHYDROGENASE-RELATED"/>
    <property type="match status" value="1"/>
</dbReference>
<dbReference type="Gene3D" id="3.40.309.10">
    <property type="entry name" value="Aldehyde Dehydrogenase, Chain A, domain 2"/>
    <property type="match status" value="1"/>
</dbReference>
<evidence type="ECO:0000256" key="1">
    <source>
        <dbReference type="ARBA" id="ARBA00009986"/>
    </source>
</evidence>
<dbReference type="Gene3D" id="3.40.605.10">
    <property type="entry name" value="Aldehyde Dehydrogenase, Chain A, domain 1"/>
    <property type="match status" value="1"/>
</dbReference>